<evidence type="ECO:0000256" key="3">
    <source>
        <dbReference type="ARBA" id="ARBA00022475"/>
    </source>
</evidence>
<feature type="transmembrane region" description="Helical" evidence="7">
    <location>
        <begin position="214"/>
        <end position="235"/>
    </location>
</feature>
<dbReference type="EMBL" id="VIGC01000011">
    <property type="protein sequence ID" value="TQE95863.1"/>
    <property type="molecule type" value="Genomic_DNA"/>
</dbReference>
<evidence type="ECO:0000256" key="1">
    <source>
        <dbReference type="ARBA" id="ARBA00004651"/>
    </source>
</evidence>
<comment type="similarity">
    <text evidence="7">Belongs to the binding-protein-dependent transport system permease family.</text>
</comment>
<name>A0A540VI89_9CHLR</name>
<dbReference type="AlphaFoldDB" id="A0A540VI89"/>
<evidence type="ECO:0000256" key="4">
    <source>
        <dbReference type="ARBA" id="ARBA00022692"/>
    </source>
</evidence>
<proteinExistence type="inferred from homology"/>
<dbReference type="Gene3D" id="1.10.3720.10">
    <property type="entry name" value="MetI-like"/>
    <property type="match status" value="1"/>
</dbReference>
<organism evidence="9 10">
    <name type="scientific">Litorilinea aerophila</name>
    <dbReference type="NCBI Taxonomy" id="1204385"/>
    <lineage>
        <taxon>Bacteria</taxon>
        <taxon>Bacillati</taxon>
        <taxon>Chloroflexota</taxon>
        <taxon>Caldilineae</taxon>
        <taxon>Caldilineales</taxon>
        <taxon>Caldilineaceae</taxon>
        <taxon>Litorilinea</taxon>
    </lineage>
</organism>
<dbReference type="SUPFAM" id="SSF161098">
    <property type="entry name" value="MetI-like"/>
    <property type="match status" value="1"/>
</dbReference>
<protein>
    <submittedName>
        <fullName evidence="9">Sugar ABC transporter permease</fullName>
    </submittedName>
</protein>
<reference evidence="9 10" key="1">
    <citation type="submission" date="2019-06" db="EMBL/GenBank/DDBJ databases">
        <title>Genome sequence of Litorilinea aerophila BAA-2444.</title>
        <authorList>
            <person name="Maclea K.S."/>
            <person name="Maurais E.G."/>
            <person name="Iannazzi L.C."/>
        </authorList>
    </citation>
    <scope>NUCLEOTIDE SEQUENCE [LARGE SCALE GENOMIC DNA]</scope>
    <source>
        <strain evidence="9 10">ATCC BAA-2444</strain>
    </source>
</reference>
<dbReference type="InterPro" id="IPR051393">
    <property type="entry name" value="ABC_transporter_permease"/>
</dbReference>
<dbReference type="Proteomes" id="UP000317371">
    <property type="component" value="Unassembled WGS sequence"/>
</dbReference>
<feature type="transmembrane region" description="Helical" evidence="7">
    <location>
        <begin position="276"/>
        <end position="297"/>
    </location>
</feature>
<evidence type="ECO:0000256" key="6">
    <source>
        <dbReference type="ARBA" id="ARBA00023136"/>
    </source>
</evidence>
<evidence type="ECO:0000256" key="5">
    <source>
        <dbReference type="ARBA" id="ARBA00022989"/>
    </source>
</evidence>
<evidence type="ECO:0000256" key="2">
    <source>
        <dbReference type="ARBA" id="ARBA00022448"/>
    </source>
</evidence>
<feature type="transmembrane region" description="Helical" evidence="7">
    <location>
        <begin position="87"/>
        <end position="108"/>
    </location>
</feature>
<gene>
    <name evidence="9" type="ORF">FKZ61_10535</name>
</gene>
<dbReference type="InterPro" id="IPR035906">
    <property type="entry name" value="MetI-like_sf"/>
</dbReference>
<dbReference type="CDD" id="cd06261">
    <property type="entry name" value="TM_PBP2"/>
    <property type="match status" value="1"/>
</dbReference>
<feature type="transmembrane region" description="Helical" evidence="7">
    <location>
        <begin position="27"/>
        <end position="53"/>
    </location>
</feature>
<dbReference type="RefSeq" id="WP_141610086.1">
    <property type="nucleotide sequence ID" value="NZ_VIGC02000011.1"/>
</dbReference>
<keyword evidence="4 7" id="KW-0812">Transmembrane</keyword>
<dbReference type="GO" id="GO:0005886">
    <property type="term" value="C:plasma membrane"/>
    <property type="evidence" value="ECO:0007669"/>
    <property type="project" value="UniProtKB-SubCell"/>
</dbReference>
<dbReference type="InParanoid" id="A0A540VI89"/>
<feature type="transmembrane region" description="Helical" evidence="7">
    <location>
        <begin position="241"/>
        <end position="264"/>
    </location>
</feature>
<comment type="subcellular location">
    <subcellularLocation>
        <location evidence="1 7">Cell membrane</location>
        <topology evidence="1 7">Multi-pass membrane protein</topology>
    </subcellularLocation>
</comment>
<keyword evidence="6 7" id="KW-0472">Membrane</keyword>
<evidence type="ECO:0000259" key="8">
    <source>
        <dbReference type="PROSITE" id="PS50928"/>
    </source>
</evidence>
<evidence type="ECO:0000313" key="9">
    <source>
        <dbReference type="EMBL" id="TQE95863.1"/>
    </source>
</evidence>
<accession>A0A540VI89</accession>
<sequence>MATVTPALPGGRRSPSRRRLQEWLDGYLFAAPFIVGFLLFIAYPMLYSVYLAFMDWDLLSPPRFTGLKNIVRLFEDPKARLSLYNSAYYTVFAVPFQLLISFSLALALTQKLRFRDFYRAGFYLPIIVPLVASAVVWQRVFHPEFGILNEVLGWVGIPPQAWLFRPELAKPAFIFMSFWMIGRQMVIFIAGLGNIPESLLEAANLDGAGTFRRLWHVTIPLMTPLIFYNMVIAIINSFQTFIPAMIMTQGGPENATLFAVLYIYRQGFVNFNMGYASALAWEFFIIVVGFTIAQFYLSRRWVYYEG</sequence>
<feature type="domain" description="ABC transmembrane type-1" evidence="8">
    <location>
        <begin position="83"/>
        <end position="294"/>
    </location>
</feature>
<keyword evidence="2 7" id="KW-0813">Transport</keyword>
<dbReference type="PANTHER" id="PTHR30193:SF1">
    <property type="entry name" value="ABC TRANSPORTER PERMEASE PROTEIN YESP-RELATED"/>
    <property type="match status" value="1"/>
</dbReference>
<feature type="transmembrane region" description="Helical" evidence="7">
    <location>
        <begin position="120"/>
        <end position="140"/>
    </location>
</feature>
<dbReference type="OrthoDB" id="9787541at2"/>
<dbReference type="Pfam" id="PF00528">
    <property type="entry name" value="BPD_transp_1"/>
    <property type="match status" value="1"/>
</dbReference>
<keyword evidence="10" id="KW-1185">Reference proteome</keyword>
<feature type="transmembrane region" description="Helical" evidence="7">
    <location>
        <begin position="172"/>
        <end position="193"/>
    </location>
</feature>
<dbReference type="GO" id="GO:0055085">
    <property type="term" value="P:transmembrane transport"/>
    <property type="evidence" value="ECO:0007669"/>
    <property type="project" value="InterPro"/>
</dbReference>
<keyword evidence="5 7" id="KW-1133">Transmembrane helix</keyword>
<dbReference type="PANTHER" id="PTHR30193">
    <property type="entry name" value="ABC TRANSPORTER PERMEASE PROTEIN"/>
    <property type="match status" value="1"/>
</dbReference>
<dbReference type="InterPro" id="IPR000515">
    <property type="entry name" value="MetI-like"/>
</dbReference>
<evidence type="ECO:0000313" key="10">
    <source>
        <dbReference type="Proteomes" id="UP000317371"/>
    </source>
</evidence>
<evidence type="ECO:0000256" key="7">
    <source>
        <dbReference type="RuleBase" id="RU363032"/>
    </source>
</evidence>
<keyword evidence="3" id="KW-1003">Cell membrane</keyword>
<dbReference type="PROSITE" id="PS50928">
    <property type="entry name" value="ABC_TM1"/>
    <property type="match status" value="1"/>
</dbReference>
<comment type="caution">
    <text evidence="9">The sequence shown here is derived from an EMBL/GenBank/DDBJ whole genome shotgun (WGS) entry which is preliminary data.</text>
</comment>